<dbReference type="PROSITE" id="PS51007">
    <property type="entry name" value="CYTC"/>
    <property type="match status" value="2"/>
</dbReference>
<feature type="binding site" description="axial binding residue" evidence="9">
    <location>
        <position position="42"/>
    </location>
    <ligand>
        <name>heme c</name>
        <dbReference type="ChEBI" id="CHEBI:61717"/>
        <label>1</label>
    </ligand>
    <ligandPart>
        <name>Fe</name>
        <dbReference type="ChEBI" id="CHEBI:18248"/>
    </ligandPart>
</feature>
<keyword evidence="10" id="KW-0732">Signal</keyword>
<comment type="subcellular location">
    <subcellularLocation>
        <location evidence="1">Periplasm</location>
    </subcellularLocation>
</comment>
<reference evidence="12 13" key="1">
    <citation type="journal article" date="2016" name="Nat. Commun.">
        <title>Thousands of microbial genomes shed light on interconnected biogeochemical processes in an aquifer system.</title>
        <authorList>
            <person name="Anantharaman K."/>
            <person name="Brown C.T."/>
            <person name="Hug L.A."/>
            <person name="Sharon I."/>
            <person name="Castelle C.J."/>
            <person name="Probst A.J."/>
            <person name="Thomas B.C."/>
            <person name="Singh A."/>
            <person name="Wilkins M.J."/>
            <person name="Karaoz U."/>
            <person name="Brodie E.L."/>
            <person name="Williams K.H."/>
            <person name="Hubbard S.S."/>
            <person name="Banfield J.F."/>
        </authorList>
    </citation>
    <scope>NUCLEOTIDE SEQUENCE [LARGE SCALE GENOMIC DNA]</scope>
</reference>
<dbReference type="InterPro" id="IPR024167">
    <property type="entry name" value="Cytochrome_c4-like"/>
</dbReference>
<dbReference type="PIRSF" id="PIRSF000005">
    <property type="entry name" value="Cytochrome_c4"/>
    <property type="match status" value="1"/>
</dbReference>
<proteinExistence type="predicted"/>
<dbReference type="InterPro" id="IPR050597">
    <property type="entry name" value="Cytochrome_c_Oxidase_Subunit"/>
</dbReference>
<dbReference type="PANTHER" id="PTHR33751:SF9">
    <property type="entry name" value="CYTOCHROME C4"/>
    <property type="match status" value="1"/>
</dbReference>
<dbReference type="InterPro" id="IPR036909">
    <property type="entry name" value="Cyt_c-like_dom_sf"/>
</dbReference>
<comment type="PTM">
    <text evidence="8">Binds 2 heme c groups covalently per subunit.</text>
</comment>
<evidence type="ECO:0000256" key="1">
    <source>
        <dbReference type="ARBA" id="ARBA00004418"/>
    </source>
</evidence>
<dbReference type="Pfam" id="PF00034">
    <property type="entry name" value="Cytochrom_C"/>
    <property type="match status" value="2"/>
</dbReference>
<feature type="binding site" description="axial binding residue" evidence="9">
    <location>
        <position position="82"/>
    </location>
    <ligand>
        <name>heme c</name>
        <dbReference type="ChEBI" id="CHEBI:61717"/>
        <label>1</label>
    </ligand>
    <ligandPart>
        <name>Fe</name>
        <dbReference type="ChEBI" id="CHEBI:18248"/>
    </ligandPart>
</feature>
<keyword evidence="2" id="KW-0813">Transport</keyword>
<dbReference type="SUPFAM" id="SSF46626">
    <property type="entry name" value="Cytochrome c"/>
    <property type="match status" value="2"/>
</dbReference>
<evidence type="ECO:0000313" key="12">
    <source>
        <dbReference type="EMBL" id="OGI52583.1"/>
    </source>
</evidence>
<evidence type="ECO:0000313" key="13">
    <source>
        <dbReference type="Proteomes" id="UP000179037"/>
    </source>
</evidence>
<name>A0A1F6U5B9_9PROT</name>
<feature type="binding site" description="covalent" evidence="8">
    <location>
        <position position="38"/>
    </location>
    <ligand>
        <name>heme c</name>
        <dbReference type="ChEBI" id="CHEBI:61717"/>
        <label>1</label>
    </ligand>
</feature>
<dbReference type="AlphaFoldDB" id="A0A1F6U5B9"/>
<feature type="binding site" description="axial binding residue" evidence="9">
    <location>
        <position position="181"/>
    </location>
    <ligand>
        <name>heme c</name>
        <dbReference type="ChEBI" id="CHEBI:61717"/>
        <label>2</label>
    </ligand>
    <ligandPart>
        <name>Fe</name>
        <dbReference type="ChEBI" id="CHEBI:18248"/>
    </ligandPart>
</feature>
<dbReference type="STRING" id="1817768.A3A87_02250"/>
<sequence>MKNLLSVATAVSLWLVIIAPAQAAGGNVAAGQAKAAVCAGCHGADGNGGADPLWPKLAGQDPDYIVKQLIDFKEGRRKDPIMAGMAVPLSAADMKNIGAYYASLKAKPGAAKDAQLAGLGEKVYRGGNAKMGVSACMSCHGPSGHGIPPRFPKVSGQNAAYANKQLLAFKAGTRANDGETMTRMAFRMSEPEIKAVSEYMAGLH</sequence>
<feature type="binding site" description="covalent" evidence="8">
    <location>
        <position position="136"/>
    </location>
    <ligand>
        <name>heme c</name>
        <dbReference type="ChEBI" id="CHEBI:61717"/>
        <label>2</label>
    </ligand>
</feature>
<feature type="binding site" description="covalent" evidence="8">
    <location>
        <position position="41"/>
    </location>
    <ligand>
        <name>heme c</name>
        <dbReference type="ChEBI" id="CHEBI:61717"/>
        <label>1</label>
    </ligand>
</feature>
<evidence type="ECO:0000256" key="10">
    <source>
        <dbReference type="SAM" id="SignalP"/>
    </source>
</evidence>
<dbReference type="GO" id="GO:0020037">
    <property type="term" value="F:heme binding"/>
    <property type="evidence" value="ECO:0007669"/>
    <property type="project" value="InterPro"/>
</dbReference>
<keyword evidence="3 8" id="KW-0349">Heme</keyword>
<dbReference type="GO" id="GO:0009055">
    <property type="term" value="F:electron transfer activity"/>
    <property type="evidence" value="ECO:0007669"/>
    <property type="project" value="InterPro"/>
</dbReference>
<gene>
    <name evidence="12" type="ORF">A3A87_02250</name>
</gene>
<feature type="chain" id="PRO_5009526986" description="Cytochrome c domain-containing protein" evidence="10">
    <location>
        <begin position="24"/>
        <end position="204"/>
    </location>
</feature>
<dbReference type="InterPro" id="IPR009056">
    <property type="entry name" value="Cyt_c-like_dom"/>
</dbReference>
<evidence type="ECO:0000256" key="4">
    <source>
        <dbReference type="ARBA" id="ARBA00022723"/>
    </source>
</evidence>
<feature type="signal peptide" evidence="10">
    <location>
        <begin position="1"/>
        <end position="23"/>
    </location>
</feature>
<dbReference type="GO" id="GO:0005506">
    <property type="term" value="F:iron ion binding"/>
    <property type="evidence" value="ECO:0007669"/>
    <property type="project" value="InterPro"/>
</dbReference>
<evidence type="ECO:0000256" key="3">
    <source>
        <dbReference type="ARBA" id="ARBA00022617"/>
    </source>
</evidence>
<dbReference type="PANTHER" id="PTHR33751">
    <property type="entry name" value="CBB3-TYPE CYTOCHROME C OXIDASE SUBUNIT FIXP"/>
    <property type="match status" value="1"/>
</dbReference>
<organism evidence="12 13">
    <name type="scientific">Candidatus Muproteobacteria bacterium RIFCSPLOWO2_01_FULL_60_18</name>
    <dbReference type="NCBI Taxonomy" id="1817768"/>
    <lineage>
        <taxon>Bacteria</taxon>
        <taxon>Pseudomonadati</taxon>
        <taxon>Pseudomonadota</taxon>
        <taxon>Candidatus Muproteobacteria</taxon>
    </lineage>
</organism>
<dbReference type="Proteomes" id="UP000179037">
    <property type="component" value="Unassembled WGS sequence"/>
</dbReference>
<evidence type="ECO:0000259" key="11">
    <source>
        <dbReference type="PROSITE" id="PS51007"/>
    </source>
</evidence>
<dbReference type="EMBL" id="MFTC01000012">
    <property type="protein sequence ID" value="OGI52583.1"/>
    <property type="molecule type" value="Genomic_DNA"/>
</dbReference>
<keyword evidence="6" id="KW-0249">Electron transport</keyword>
<feature type="domain" description="Cytochrome c" evidence="11">
    <location>
        <begin position="26"/>
        <end position="105"/>
    </location>
</feature>
<protein>
    <recommendedName>
        <fullName evidence="11">Cytochrome c domain-containing protein</fullName>
    </recommendedName>
</protein>
<evidence type="ECO:0000256" key="8">
    <source>
        <dbReference type="PIRSR" id="PIRSR000005-1"/>
    </source>
</evidence>
<feature type="binding site" description="covalent" evidence="8">
    <location>
        <position position="139"/>
    </location>
    <ligand>
        <name>heme c</name>
        <dbReference type="ChEBI" id="CHEBI:61717"/>
        <label>2</label>
    </ligand>
</feature>
<keyword evidence="5" id="KW-0574">Periplasm</keyword>
<dbReference type="GO" id="GO:0042597">
    <property type="term" value="C:periplasmic space"/>
    <property type="evidence" value="ECO:0007669"/>
    <property type="project" value="UniProtKB-SubCell"/>
</dbReference>
<evidence type="ECO:0000256" key="2">
    <source>
        <dbReference type="ARBA" id="ARBA00022448"/>
    </source>
</evidence>
<accession>A0A1F6U5B9</accession>
<keyword evidence="7 9" id="KW-0408">Iron</keyword>
<keyword evidence="4 9" id="KW-0479">Metal-binding</keyword>
<evidence type="ECO:0000256" key="5">
    <source>
        <dbReference type="ARBA" id="ARBA00022764"/>
    </source>
</evidence>
<dbReference type="Gene3D" id="1.10.760.10">
    <property type="entry name" value="Cytochrome c-like domain"/>
    <property type="match status" value="2"/>
</dbReference>
<comment type="caution">
    <text evidence="12">The sequence shown here is derived from an EMBL/GenBank/DDBJ whole genome shotgun (WGS) entry which is preliminary data.</text>
</comment>
<evidence type="ECO:0000256" key="6">
    <source>
        <dbReference type="ARBA" id="ARBA00022982"/>
    </source>
</evidence>
<feature type="binding site" description="axial binding residue" evidence="9">
    <location>
        <position position="140"/>
    </location>
    <ligand>
        <name>heme c</name>
        <dbReference type="ChEBI" id="CHEBI:61717"/>
        <label>2</label>
    </ligand>
    <ligandPart>
        <name>Fe</name>
        <dbReference type="ChEBI" id="CHEBI:18248"/>
    </ligandPart>
</feature>
<feature type="domain" description="Cytochrome c" evidence="11">
    <location>
        <begin position="115"/>
        <end position="204"/>
    </location>
</feature>
<evidence type="ECO:0000256" key="9">
    <source>
        <dbReference type="PIRSR" id="PIRSR000005-2"/>
    </source>
</evidence>
<evidence type="ECO:0000256" key="7">
    <source>
        <dbReference type="ARBA" id="ARBA00023004"/>
    </source>
</evidence>